<dbReference type="OrthoDB" id="5443440at2"/>
<comment type="cofactor">
    <cofactor evidence="1">
        <name>Zn(2+)</name>
        <dbReference type="ChEBI" id="CHEBI:29105"/>
    </cofactor>
</comment>
<reference evidence="6 7" key="1">
    <citation type="submission" date="2016-10" db="EMBL/GenBank/DDBJ databases">
        <authorList>
            <person name="de Groot N.N."/>
        </authorList>
    </citation>
    <scope>NUCLEOTIDE SEQUENCE [LARGE SCALE GENOMIC DNA]</scope>
    <source>
        <strain evidence="6 7">CGMCC 1.7059</strain>
    </source>
</reference>
<dbReference type="Gene3D" id="3.60.15.10">
    <property type="entry name" value="Ribonuclease Z/Hydroxyacylglutathione hydrolase-like"/>
    <property type="match status" value="1"/>
</dbReference>
<dbReference type="InterPro" id="IPR036866">
    <property type="entry name" value="RibonucZ/Hydroxyglut_hydro"/>
</dbReference>
<keyword evidence="7" id="KW-1185">Reference proteome</keyword>
<evidence type="ECO:0000256" key="3">
    <source>
        <dbReference type="ARBA" id="ARBA00022723"/>
    </source>
</evidence>
<dbReference type="GO" id="GO:0046872">
    <property type="term" value="F:metal ion binding"/>
    <property type="evidence" value="ECO:0007669"/>
    <property type="project" value="UniProtKB-KW"/>
</dbReference>
<organism evidence="6 7">
    <name type="scientific">Marinobacter mobilis</name>
    <dbReference type="NCBI Taxonomy" id="488533"/>
    <lineage>
        <taxon>Bacteria</taxon>
        <taxon>Pseudomonadati</taxon>
        <taxon>Pseudomonadota</taxon>
        <taxon>Gammaproteobacteria</taxon>
        <taxon>Pseudomonadales</taxon>
        <taxon>Marinobacteraceae</taxon>
        <taxon>Marinobacter</taxon>
    </lineage>
</organism>
<evidence type="ECO:0000256" key="1">
    <source>
        <dbReference type="ARBA" id="ARBA00001947"/>
    </source>
</evidence>
<evidence type="ECO:0000256" key="2">
    <source>
        <dbReference type="ARBA" id="ARBA00007749"/>
    </source>
</evidence>
<dbReference type="PANTHER" id="PTHR42978">
    <property type="entry name" value="QUORUM-QUENCHING LACTONASE YTNP-RELATED-RELATED"/>
    <property type="match status" value="1"/>
</dbReference>
<dbReference type="RefSeq" id="WP_091815298.1">
    <property type="nucleotide sequence ID" value="NZ_FNNE01000008.1"/>
</dbReference>
<dbReference type="EMBL" id="FNNE01000008">
    <property type="protein sequence ID" value="SDX33705.1"/>
    <property type="molecule type" value="Genomic_DNA"/>
</dbReference>
<dbReference type="PANTHER" id="PTHR42978:SF7">
    <property type="entry name" value="METALLO-HYDROLASE RV2300C-RELATED"/>
    <property type="match status" value="1"/>
</dbReference>
<dbReference type="GO" id="GO:0016787">
    <property type="term" value="F:hydrolase activity"/>
    <property type="evidence" value="ECO:0007669"/>
    <property type="project" value="UniProtKB-KW"/>
</dbReference>
<keyword evidence="3" id="KW-0479">Metal-binding</keyword>
<dbReference type="SUPFAM" id="SSF56281">
    <property type="entry name" value="Metallo-hydrolase/oxidoreductase"/>
    <property type="match status" value="1"/>
</dbReference>
<evidence type="ECO:0000256" key="4">
    <source>
        <dbReference type="ARBA" id="ARBA00022801"/>
    </source>
</evidence>
<dbReference type="Proteomes" id="UP000199675">
    <property type="component" value="Unassembled WGS sequence"/>
</dbReference>
<name>A0A1H3AVS8_9GAMM</name>
<keyword evidence="4" id="KW-0378">Hydrolase</keyword>
<keyword evidence="5" id="KW-0862">Zinc</keyword>
<proteinExistence type="inferred from homology"/>
<evidence type="ECO:0000313" key="6">
    <source>
        <dbReference type="EMBL" id="SDX33705.1"/>
    </source>
</evidence>
<gene>
    <name evidence="6" type="ORF">SAMN04487960_108117</name>
</gene>
<evidence type="ECO:0008006" key="8">
    <source>
        <dbReference type="Google" id="ProtNLM"/>
    </source>
</evidence>
<dbReference type="AlphaFoldDB" id="A0A1H3AVS8"/>
<comment type="similarity">
    <text evidence="2">Belongs to the metallo-beta-lactamase superfamily.</text>
</comment>
<accession>A0A1H3AVS8</accession>
<dbReference type="InterPro" id="IPR051013">
    <property type="entry name" value="MBL_superfamily_lactonases"/>
</dbReference>
<evidence type="ECO:0000313" key="7">
    <source>
        <dbReference type="Proteomes" id="UP000199675"/>
    </source>
</evidence>
<evidence type="ECO:0000256" key="5">
    <source>
        <dbReference type="ARBA" id="ARBA00022833"/>
    </source>
</evidence>
<protein>
    <recommendedName>
        <fullName evidence="8">Metallo-beta-lactamase superfamily protein</fullName>
    </recommendedName>
</protein>
<sequence>MKATNTQFKQITHFDGCRKAPGQQARVEDTRAAAREFRKDMLAGKKVRYFESFDLVTVPYPSRYGLRNAFSRERYVEYLHIRNRMFVVQFDTDDGLKTLLVSPSDHEHNVETPFFRRLADKSPEMLERLVVKRHSTVPEILARIGLAPEDVDYITYDHLHTQEVRRWLGSDEHEAFFPNAKLLVHWREWESVRDLNPYQADWYCPNGVRGIPEHKVHCFDGSIELGDGIALVHTPGHTEGNHSIVTHTDEGLWVTSENGVSVDAYAPELSAAAGVAEYAKTIGTEVIINGNTLENAIDQYISMVQEKTIAGPSARDSRFPNVFPSSEMTPFWAFPGAKPAFYVGHARHGALTKKRRAETA</sequence>
<dbReference type="STRING" id="488533.SAMN04487960_108117"/>